<proteinExistence type="predicted"/>
<dbReference type="Proteomes" id="UP001142690">
    <property type="component" value="Unassembled WGS sequence"/>
</dbReference>
<evidence type="ECO:0000313" key="2">
    <source>
        <dbReference type="EMBL" id="MCW6058072.1"/>
    </source>
</evidence>
<protein>
    <submittedName>
        <fullName evidence="2">Abortive infection family protein</fullName>
    </submittedName>
</protein>
<accession>A0ABT3LNN7</accession>
<dbReference type="InterPro" id="IPR026001">
    <property type="entry name" value="Abi-like_C"/>
</dbReference>
<evidence type="ECO:0000313" key="3">
    <source>
        <dbReference type="Proteomes" id="UP001142690"/>
    </source>
</evidence>
<gene>
    <name evidence="2" type="ORF">K7K06_20695</name>
</gene>
<dbReference type="EMBL" id="JAINZM010000025">
    <property type="protein sequence ID" value="MCW6058072.1"/>
    <property type="molecule type" value="Genomic_DNA"/>
</dbReference>
<evidence type="ECO:0000259" key="1">
    <source>
        <dbReference type="Pfam" id="PF14355"/>
    </source>
</evidence>
<reference evidence="2" key="1">
    <citation type="submission" date="2021-08" db="EMBL/GenBank/DDBJ databases">
        <title>Characterization of Pseudomonas fragariae.</title>
        <authorList>
            <person name="Carvalho R."/>
            <person name="Marin M."/>
        </authorList>
    </citation>
    <scope>NUCLEOTIDE SEQUENCE</scope>
    <source>
        <strain evidence="2">17</strain>
    </source>
</reference>
<comment type="caution">
    <text evidence="2">The sequence shown here is derived from an EMBL/GenBank/DDBJ whole genome shotgun (WGS) entry which is preliminary data.</text>
</comment>
<name>A0ABT3LNN7_9PSED</name>
<organism evidence="2 3">
    <name type="scientific">Pseudomonas fragariae</name>
    <name type="common">ex Marin et al. 2024</name>
    <dbReference type="NCBI Taxonomy" id="3080056"/>
    <lineage>
        <taxon>Bacteria</taxon>
        <taxon>Pseudomonadati</taxon>
        <taxon>Pseudomonadota</taxon>
        <taxon>Gammaproteobacteria</taxon>
        <taxon>Pseudomonadales</taxon>
        <taxon>Pseudomonadaceae</taxon>
        <taxon>Pseudomonas</taxon>
    </lineage>
</organism>
<keyword evidence="3" id="KW-1185">Reference proteome</keyword>
<dbReference type="Pfam" id="PF14355">
    <property type="entry name" value="Abi_C"/>
    <property type="match status" value="1"/>
</dbReference>
<feature type="domain" description="Abortive infection protein-like C-terminal" evidence="1">
    <location>
        <begin position="154"/>
        <end position="226"/>
    </location>
</feature>
<sequence length="242" mass="26539">MDRTLLDVLRQVEQGENDFSPADHTREALQAFQGTAKALDYACKKGLIKKQLPHMESLGGDLLCSQVIVIGGLTYEGEQLLREAIGQLEPVDYHLGELLGRLGDEHLDTLWAKALNRHPNDPAGALTAARSFWEATQKWILIQHGNDRHLQGDQLFKATCKVLRLDQRPPKVQQAVQDMATLMKTVGDLRNEFGDAHGRGSAAYNLSESVATMCVNLAGTACLFLLQQHLAVYPPTAGTSSA</sequence>